<comment type="caution">
    <text evidence="2">The sequence shown here is derived from an EMBL/GenBank/DDBJ whole genome shotgun (WGS) entry which is preliminary data.</text>
</comment>
<reference evidence="2 3" key="1">
    <citation type="journal article" date="2019" name="Fungal Biol. Biotechnol.">
        <title>Draft genome sequence of fastidious pathogen Ceratobasidium theobromae, which causes vascular-streak dieback in Theobroma cacao.</title>
        <authorList>
            <person name="Ali S.S."/>
            <person name="Asman A."/>
            <person name="Shao J."/>
            <person name="Firmansyah A.P."/>
            <person name="Susilo A.W."/>
            <person name="Rosmana A."/>
            <person name="McMahon P."/>
            <person name="Junaid M."/>
            <person name="Guest D."/>
            <person name="Kheng T.Y."/>
            <person name="Meinhardt L.W."/>
            <person name="Bailey B.A."/>
        </authorList>
    </citation>
    <scope>NUCLEOTIDE SEQUENCE [LARGE SCALE GENOMIC DNA]</scope>
    <source>
        <strain evidence="2 3">CT2</strain>
    </source>
</reference>
<sequence>MPCTPSPGLSHSYISQWLTMVHPPQSPDIPPLDPIPSPRRRRRPREEPRQPALRRLKPPRMPCDVTNSPSPELIFNMSPVDAPMAVPDTDAGESSHEEPLSSKTQPIPIPKPSPRLASDFGGVSSLTSAPRDSPMRFARAPRRPKRTDENVPDDLPDLPEHDVTGAWSRTADAVPTHAPRHARKKRLVVDSYDADMDSELSSWRAR</sequence>
<protein>
    <submittedName>
        <fullName evidence="2">Uncharacterized protein</fullName>
    </submittedName>
</protein>
<dbReference type="EMBL" id="SSOP01000046">
    <property type="protein sequence ID" value="KAB5593099.1"/>
    <property type="molecule type" value="Genomic_DNA"/>
</dbReference>
<keyword evidence="3" id="KW-1185">Reference proteome</keyword>
<accession>A0A5N5QN76</accession>
<evidence type="ECO:0000256" key="1">
    <source>
        <dbReference type="SAM" id="MobiDB-lite"/>
    </source>
</evidence>
<proteinExistence type="predicted"/>
<evidence type="ECO:0000313" key="2">
    <source>
        <dbReference type="EMBL" id="KAB5593099.1"/>
    </source>
</evidence>
<feature type="region of interest" description="Disordered" evidence="1">
    <location>
        <begin position="21"/>
        <end position="206"/>
    </location>
</feature>
<evidence type="ECO:0000313" key="3">
    <source>
        <dbReference type="Proteomes" id="UP000383932"/>
    </source>
</evidence>
<dbReference type="OrthoDB" id="3224059at2759"/>
<name>A0A5N5QN76_9AGAM</name>
<dbReference type="Proteomes" id="UP000383932">
    <property type="component" value="Unassembled WGS sequence"/>
</dbReference>
<gene>
    <name evidence="2" type="ORF">CTheo_3481</name>
</gene>
<feature type="compositionally biased region" description="Pro residues" evidence="1">
    <location>
        <begin position="24"/>
        <end position="37"/>
    </location>
</feature>
<organism evidence="2 3">
    <name type="scientific">Ceratobasidium theobromae</name>
    <dbReference type="NCBI Taxonomy" id="1582974"/>
    <lineage>
        <taxon>Eukaryota</taxon>
        <taxon>Fungi</taxon>
        <taxon>Dikarya</taxon>
        <taxon>Basidiomycota</taxon>
        <taxon>Agaricomycotina</taxon>
        <taxon>Agaricomycetes</taxon>
        <taxon>Cantharellales</taxon>
        <taxon>Ceratobasidiaceae</taxon>
        <taxon>Ceratobasidium</taxon>
    </lineage>
</organism>
<dbReference type="AlphaFoldDB" id="A0A5N5QN76"/>